<organism evidence="7 8">
    <name type="scientific">Cloacibacterium rupense</name>
    <dbReference type="NCBI Taxonomy" id="517423"/>
    <lineage>
        <taxon>Bacteria</taxon>
        <taxon>Pseudomonadati</taxon>
        <taxon>Bacteroidota</taxon>
        <taxon>Flavobacteriia</taxon>
        <taxon>Flavobacteriales</taxon>
        <taxon>Weeksellaceae</taxon>
    </lineage>
</organism>
<dbReference type="InterPro" id="IPR013189">
    <property type="entry name" value="Glyco_hydro_32_C"/>
</dbReference>
<dbReference type="Gene3D" id="2.115.10.20">
    <property type="entry name" value="Glycosyl hydrolase domain, family 43"/>
    <property type="match status" value="1"/>
</dbReference>
<dbReference type="Gene3D" id="2.60.120.560">
    <property type="entry name" value="Exo-inulinase, domain 1"/>
    <property type="match status" value="1"/>
</dbReference>
<comment type="caution">
    <text evidence="7">The sequence shown here is derived from an EMBL/GenBank/DDBJ whole genome shotgun (WGS) entry which is preliminary data.</text>
</comment>
<evidence type="ECO:0000256" key="2">
    <source>
        <dbReference type="ARBA" id="ARBA00022801"/>
    </source>
</evidence>
<protein>
    <recommendedName>
        <fullName evidence="9">Fructan beta-fructosidase</fullName>
    </recommendedName>
</protein>
<dbReference type="InterPro" id="IPR013148">
    <property type="entry name" value="Glyco_hydro_32_N"/>
</dbReference>
<dbReference type="Proteomes" id="UP000620064">
    <property type="component" value="Unassembled WGS sequence"/>
</dbReference>
<feature type="domain" description="Glycosyl hydrolase family 32 C-terminal" evidence="6">
    <location>
        <begin position="329"/>
        <end position="449"/>
    </location>
</feature>
<accession>A0ABQ2NMK4</accession>
<evidence type="ECO:0000313" key="8">
    <source>
        <dbReference type="Proteomes" id="UP000620064"/>
    </source>
</evidence>
<evidence type="ECO:0000256" key="4">
    <source>
        <dbReference type="RuleBase" id="RU362110"/>
    </source>
</evidence>
<keyword evidence="3 4" id="KW-0326">Glycosidase</keyword>
<dbReference type="InterPro" id="IPR023296">
    <property type="entry name" value="Glyco_hydro_beta-prop_sf"/>
</dbReference>
<keyword evidence="8" id="KW-1185">Reference proteome</keyword>
<evidence type="ECO:0000256" key="1">
    <source>
        <dbReference type="ARBA" id="ARBA00009902"/>
    </source>
</evidence>
<dbReference type="SUPFAM" id="SSF75005">
    <property type="entry name" value="Arabinanase/levansucrase/invertase"/>
    <property type="match status" value="1"/>
</dbReference>
<proteinExistence type="inferred from homology"/>
<evidence type="ECO:0000259" key="5">
    <source>
        <dbReference type="Pfam" id="PF00251"/>
    </source>
</evidence>
<dbReference type="SUPFAM" id="SSF49899">
    <property type="entry name" value="Concanavalin A-like lectins/glucanases"/>
    <property type="match status" value="1"/>
</dbReference>
<keyword evidence="2 4" id="KW-0378">Hydrolase</keyword>
<dbReference type="PANTHER" id="PTHR42800:SF1">
    <property type="entry name" value="EXOINULINASE INUD (AFU_ORTHOLOGUE AFUA_5G00480)"/>
    <property type="match status" value="1"/>
</dbReference>
<reference evidence="8" key="1">
    <citation type="journal article" date="2019" name="Int. J. Syst. Evol. Microbiol.">
        <title>The Global Catalogue of Microorganisms (GCM) 10K type strain sequencing project: providing services to taxonomists for standard genome sequencing and annotation.</title>
        <authorList>
            <consortium name="The Broad Institute Genomics Platform"/>
            <consortium name="The Broad Institute Genome Sequencing Center for Infectious Disease"/>
            <person name="Wu L."/>
            <person name="Ma J."/>
        </authorList>
    </citation>
    <scope>NUCLEOTIDE SEQUENCE [LARGE SCALE GENOMIC DNA]</scope>
    <source>
        <strain evidence="8">CGMCC 1.7656</strain>
    </source>
</reference>
<dbReference type="InterPro" id="IPR001362">
    <property type="entry name" value="Glyco_hydro_32"/>
</dbReference>
<dbReference type="SMART" id="SM00640">
    <property type="entry name" value="Glyco_32"/>
    <property type="match status" value="1"/>
</dbReference>
<gene>
    <name evidence="7" type="ORF">GCM10010992_21310</name>
</gene>
<evidence type="ECO:0008006" key="9">
    <source>
        <dbReference type="Google" id="ProtNLM"/>
    </source>
</evidence>
<comment type="similarity">
    <text evidence="1 4">Belongs to the glycosyl hydrolase 32 family.</text>
</comment>
<name>A0ABQ2NMK4_9FLAO</name>
<dbReference type="PANTHER" id="PTHR42800">
    <property type="entry name" value="EXOINULINASE INUD (AFU_ORTHOLOGUE AFUA_5G00480)"/>
    <property type="match status" value="1"/>
</dbReference>
<sequence length="459" mass="53179">MWMNDPNGLVFLNGKYHLFYQYFPDANIWGPMHWGHAESTDLIHWKHLPIALYPDKLGWIFSGSAVIDKENTAGFGKNAMVAIFTYHNDEIWKAGNKNTESQGIAYSLDEGKTWTKFEGNPVLNNSGEQDFRDPKVFWNDLIHEWTMVLAVHDHLQIYSSPNLKNWKLESSFKPENDIDVGTWECPDLIKLKVENSKEEKWVLIQNHDRKAPNGGSGTRYFVGDFDGKVFKNSQPSIWMDSGMDFYAGVTFGNVPNEKKLMISWMSNWFYAQKVPTEVWRSAMTLPRELSLKKVGNQYILKQKIAENFNKILTPLFSAKNVNLPFEKKVDLSQVEIRFDVKNPQNNFKIEFSNAKNEVFEIEIKGNQLTTNRSKSGLIDFDKTFAEKPQTLDLRNQKIINVQLILDQSSVEILLNNGEFSFTNLYFPTENYSIFKLNSNQKINIKNLKINKTNSIWKNK</sequence>
<evidence type="ECO:0000313" key="7">
    <source>
        <dbReference type="EMBL" id="GGP05395.1"/>
    </source>
</evidence>
<evidence type="ECO:0000259" key="6">
    <source>
        <dbReference type="Pfam" id="PF08244"/>
    </source>
</evidence>
<feature type="domain" description="Glycosyl hydrolase family 32 N-terminal" evidence="5">
    <location>
        <begin position="2"/>
        <end position="298"/>
    </location>
</feature>
<dbReference type="Pfam" id="PF08244">
    <property type="entry name" value="Glyco_hydro_32C"/>
    <property type="match status" value="1"/>
</dbReference>
<dbReference type="EMBL" id="BMLV01000005">
    <property type="protein sequence ID" value="GGP05395.1"/>
    <property type="molecule type" value="Genomic_DNA"/>
</dbReference>
<dbReference type="CDD" id="cd18622">
    <property type="entry name" value="GH32_Inu-like"/>
    <property type="match status" value="1"/>
</dbReference>
<evidence type="ECO:0000256" key="3">
    <source>
        <dbReference type="ARBA" id="ARBA00023295"/>
    </source>
</evidence>
<dbReference type="InterPro" id="IPR013320">
    <property type="entry name" value="ConA-like_dom_sf"/>
</dbReference>
<dbReference type="Pfam" id="PF00251">
    <property type="entry name" value="Glyco_hydro_32N"/>
    <property type="match status" value="1"/>
</dbReference>